<keyword evidence="4" id="KW-1185">Reference proteome</keyword>
<feature type="domain" description="DUF4283" evidence="2">
    <location>
        <begin position="79"/>
        <end position="161"/>
    </location>
</feature>
<proteinExistence type="predicted"/>
<sequence length="515" mass="58041">MPAATPEPPPAPDLIDKGSTPIVEKTTYAQALDPRVGKESKDEWFRLKPIQLAVRSQKTYVNNTPVCFISSMELDQAAKQLEGALVLKFSSGRPSLQEIKQHVNTFWGLSKDPVISLMDARHVLMITASPNDMVRAQCQVSHKINSSIFRISRWHRKYDFSKDSTIVPVWVSMPKLPIEFMNPAILEKIGNVLGKFLCIDERNTKLTNSFRARICVEMDVTRELLTKIFIGDPNEEGYWQPLEYEGNLSFCSHCGLLGHTQGICRKMRTTHQNTATNNEKGLQKAIQLLRRPSTEKWQVKTHTNTIGQHQNKEDHMANIQHISEENLNGNKETLTSEDSAPNTNVNRYALLQETEENEITEVTDDKNEADISKHREKVNVDLSEELFQMAEVQPEGNSISAAQKQIFENQELLDIMNNLSNMENNKCHNDIIDSNPTNNDIIEGSDIDLGFQSDGAGQIDESNMGVNLHLSAVNSDSESQKGRSKRKSKKKVIFDPSIKSPKPSKASTRHTPLNL</sequence>
<accession>A0ABD3E2Z2</accession>
<name>A0ABD3E2Z2_9LAMI</name>
<dbReference type="PANTHER" id="PTHR31286:SF99">
    <property type="entry name" value="DUF4283 DOMAIN-CONTAINING PROTEIN"/>
    <property type="match status" value="1"/>
</dbReference>
<gene>
    <name evidence="3" type="ORF">CASFOL_008438</name>
</gene>
<evidence type="ECO:0000256" key="1">
    <source>
        <dbReference type="SAM" id="MobiDB-lite"/>
    </source>
</evidence>
<evidence type="ECO:0000313" key="3">
    <source>
        <dbReference type="EMBL" id="KAL3647470.1"/>
    </source>
</evidence>
<protein>
    <recommendedName>
        <fullName evidence="2">DUF4283 domain-containing protein</fullName>
    </recommendedName>
</protein>
<feature type="region of interest" description="Disordered" evidence="1">
    <location>
        <begin position="473"/>
        <end position="515"/>
    </location>
</feature>
<reference evidence="4" key="1">
    <citation type="journal article" date="2024" name="IScience">
        <title>Strigolactones Initiate the Formation of Haustorium-like Structures in Castilleja.</title>
        <authorList>
            <person name="Buerger M."/>
            <person name="Peterson D."/>
            <person name="Chory J."/>
        </authorList>
    </citation>
    <scope>NUCLEOTIDE SEQUENCE [LARGE SCALE GENOMIC DNA]</scope>
</reference>
<evidence type="ECO:0000259" key="2">
    <source>
        <dbReference type="Pfam" id="PF14111"/>
    </source>
</evidence>
<organism evidence="3 4">
    <name type="scientific">Castilleja foliolosa</name>
    <dbReference type="NCBI Taxonomy" id="1961234"/>
    <lineage>
        <taxon>Eukaryota</taxon>
        <taxon>Viridiplantae</taxon>
        <taxon>Streptophyta</taxon>
        <taxon>Embryophyta</taxon>
        <taxon>Tracheophyta</taxon>
        <taxon>Spermatophyta</taxon>
        <taxon>Magnoliopsida</taxon>
        <taxon>eudicotyledons</taxon>
        <taxon>Gunneridae</taxon>
        <taxon>Pentapetalae</taxon>
        <taxon>asterids</taxon>
        <taxon>lamiids</taxon>
        <taxon>Lamiales</taxon>
        <taxon>Orobanchaceae</taxon>
        <taxon>Pedicularideae</taxon>
        <taxon>Castillejinae</taxon>
        <taxon>Castilleja</taxon>
    </lineage>
</organism>
<dbReference type="InterPro" id="IPR040256">
    <property type="entry name" value="At4g02000-like"/>
</dbReference>
<comment type="caution">
    <text evidence="3">The sequence shown here is derived from an EMBL/GenBank/DDBJ whole genome shotgun (WGS) entry which is preliminary data.</text>
</comment>
<dbReference type="Pfam" id="PF14111">
    <property type="entry name" value="DUF4283"/>
    <property type="match status" value="1"/>
</dbReference>
<evidence type="ECO:0000313" key="4">
    <source>
        <dbReference type="Proteomes" id="UP001632038"/>
    </source>
</evidence>
<dbReference type="Proteomes" id="UP001632038">
    <property type="component" value="Unassembled WGS sequence"/>
</dbReference>
<dbReference type="InterPro" id="IPR025558">
    <property type="entry name" value="DUF4283"/>
</dbReference>
<feature type="compositionally biased region" description="Basic residues" evidence="1">
    <location>
        <begin position="482"/>
        <end position="491"/>
    </location>
</feature>
<dbReference type="AlphaFoldDB" id="A0ABD3E2Z2"/>
<feature type="compositionally biased region" description="Low complexity" evidence="1">
    <location>
        <begin position="496"/>
        <end position="505"/>
    </location>
</feature>
<dbReference type="EMBL" id="JAVIJP010000009">
    <property type="protein sequence ID" value="KAL3647470.1"/>
    <property type="molecule type" value="Genomic_DNA"/>
</dbReference>
<dbReference type="PANTHER" id="PTHR31286">
    <property type="entry name" value="GLYCINE-RICH CELL WALL STRUCTURAL PROTEIN 1.8-LIKE"/>
    <property type="match status" value="1"/>
</dbReference>